<dbReference type="Pfam" id="PF11193">
    <property type="entry name" value="DUF2812"/>
    <property type="match status" value="2"/>
</dbReference>
<dbReference type="InterPro" id="IPR021359">
    <property type="entry name" value="DUF2812"/>
</dbReference>
<feature type="transmembrane region" description="Helical" evidence="1">
    <location>
        <begin position="372"/>
        <end position="395"/>
    </location>
</feature>
<protein>
    <submittedName>
        <fullName evidence="2">DUF2812 domain-containing protein</fullName>
    </submittedName>
</protein>
<feature type="transmembrane region" description="Helical" evidence="1">
    <location>
        <begin position="153"/>
        <end position="173"/>
    </location>
</feature>
<comment type="caution">
    <text evidence="2">The sequence shown here is derived from an EMBL/GenBank/DDBJ whole genome shotgun (WGS) entry which is preliminary data.</text>
</comment>
<dbReference type="AlphaFoldDB" id="A0AAW5E6X3"/>
<name>A0AAW5E6X3_9BACI</name>
<keyword evidence="3" id="KW-1185">Reference proteome</keyword>
<sequence length="403" mass="48528">MKRVFRPFWSYNILGTEEWLAELAEQGWQLVKFNRFTRVFYFQKSEPKTYSYQIGFERMKDYQLPNALSADGWQKQYQNSNWYVMRNEKPREDIKVTSARENIILKNRVHYFIYCGYLIYCVHQILLNFLDLSLLVFLPTFLTGTILGSPLRIISYIIAAFTIFAFMVSISSFNKIRKSNKQLVKCHFNSPAFEMGEELSEYLPFEFEEEQKLRKAGLLLKKRNFTWMNQPDKLEDWLEKMEAKGFNLLHVNRGTTFYFLKGDKRKLSYCVLFQNVPDETAYFFHKDNGWKHIFSARSLWQIYSIWAKEYDEEEKPQIYSEKEIHLKAAWKIPFPYLIIDVPLIALFTFFIIKKINWNLNSTGILKLLNDFYLILFTLCFLILSTSTFQCLRYYYRVKKKYEY</sequence>
<organism evidence="2 3">
    <name type="scientific">Fredinandcohnia quinoae</name>
    <dbReference type="NCBI Taxonomy" id="2918902"/>
    <lineage>
        <taxon>Bacteria</taxon>
        <taxon>Bacillati</taxon>
        <taxon>Bacillota</taxon>
        <taxon>Bacilli</taxon>
        <taxon>Bacillales</taxon>
        <taxon>Bacillaceae</taxon>
        <taxon>Fredinandcohnia</taxon>
    </lineage>
</organism>
<evidence type="ECO:0000313" key="2">
    <source>
        <dbReference type="EMBL" id="MCH1625746.1"/>
    </source>
</evidence>
<dbReference type="Proteomes" id="UP001431131">
    <property type="component" value="Unassembled WGS sequence"/>
</dbReference>
<keyword evidence="1" id="KW-1133">Transmembrane helix</keyword>
<gene>
    <name evidence="2" type="ORF">MJG50_10430</name>
</gene>
<feature type="transmembrane region" description="Helical" evidence="1">
    <location>
        <begin position="111"/>
        <end position="141"/>
    </location>
</feature>
<evidence type="ECO:0000256" key="1">
    <source>
        <dbReference type="SAM" id="Phobius"/>
    </source>
</evidence>
<dbReference type="EMBL" id="JAKTTI010000014">
    <property type="protein sequence ID" value="MCH1625746.1"/>
    <property type="molecule type" value="Genomic_DNA"/>
</dbReference>
<dbReference type="RefSeq" id="WP_240255508.1">
    <property type="nucleotide sequence ID" value="NZ_JAKTTI010000014.1"/>
</dbReference>
<accession>A0AAW5E6X3</accession>
<evidence type="ECO:0000313" key="3">
    <source>
        <dbReference type="Proteomes" id="UP001431131"/>
    </source>
</evidence>
<keyword evidence="1" id="KW-0812">Transmembrane</keyword>
<reference evidence="2" key="1">
    <citation type="submission" date="2022-02" db="EMBL/GenBank/DDBJ databases">
        <title>Fredinandcohnia quinoae sp. nov. isolated from Chenopodium quinoa seeds.</title>
        <authorList>
            <person name="Saati-Santamaria Z."/>
            <person name="Flores-Felix J.D."/>
            <person name="Igual J.M."/>
            <person name="Velazquez E."/>
            <person name="Garcia-Fraile P."/>
            <person name="Martinez-Molina E."/>
        </authorList>
    </citation>
    <scope>NUCLEOTIDE SEQUENCE</scope>
    <source>
        <strain evidence="2">SECRCQ15</strain>
    </source>
</reference>
<keyword evidence="1" id="KW-0472">Membrane</keyword>
<proteinExistence type="predicted"/>
<feature type="transmembrane region" description="Helical" evidence="1">
    <location>
        <begin position="334"/>
        <end position="352"/>
    </location>
</feature>